<reference evidence="2" key="2">
    <citation type="submission" date="2004-02" db="EMBL/GenBank/DDBJ databases">
        <authorList>
            <consortium name="Genoscope"/>
            <consortium name="Whitehead Institute Centre for Genome Research"/>
        </authorList>
    </citation>
    <scope>NUCLEOTIDE SEQUENCE</scope>
</reference>
<dbReference type="KEGG" id="tng:GSTEN00023680G001"/>
<dbReference type="EMBL" id="CAAE01014729">
    <property type="protein sequence ID" value="CAG04070.1"/>
    <property type="molecule type" value="Genomic_DNA"/>
</dbReference>
<sequence length="55" mass="5795">MTLPLFLCAPARARCSLAEDEVKTEADVVEAMDASVRSKGKPQRPGTSASGGQFL</sequence>
<evidence type="ECO:0000313" key="2">
    <source>
        <dbReference type="EMBL" id="CAG04070.1"/>
    </source>
</evidence>
<reference evidence="2" key="1">
    <citation type="journal article" date="2004" name="Nature">
        <title>Genome duplication in the teleost fish Tetraodon nigroviridis reveals the early vertebrate proto-karyotype.</title>
        <authorList>
            <person name="Jaillon O."/>
            <person name="Aury J.-M."/>
            <person name="Brunet F."/>
            <person name="Petit J.-L."/>
            <person name="Stange-Thomann N."/>
            <person name="Mauceli E."/>
            <person name="Bouneau L."/>
            <person name="Fischer C."/>
            <person name="Ozouf-Costaz C."/>
            <person name="Bernot A."/>
            <person name="Nicaud S."/>
            <person name="Jaffe D."/>
            <person name="Fisher S."/>
            <person name="Lutfalla G."/>
            <person name="Dossat C."/>
            <person name="Segurens B."/>
            <person name="Dasilva C."/>
            <person name="Salanoubat M."/>
            <person name="Levy M."/>
            <person name="Boudet N."/>
            <person name="Castellano S."/>
            <person name="Anthouard V."/>
            <person name="Jubin C."/>
            <person name="Castelli V."/>
            <person name="Katinka M."/>
            <person name="Vacherie B."/>
            <person name="Biemont C."/>
            <person name="Skalli Z."/>
            <person name="Cattolico L."/>
            <person name="Poulain J."/>
            <person name="De Berardinis V."/>
            <person name="Cruaud C."/>
            <person name="Duprat S."/>
            <person name="Brottier P."/>
            <person name="Coutanceau J.-P."/>
            <person name="Gouzy J."/>
            <person name="Parra G."/>
            <person name="Lardier G."/>
            <person name="Chapple C."/>
            <person name="McKernan K.J."/>
            <person name="McEwan P."/>
            <person name="Bosak S."/>
            <person name="Kellis M."/>
            <person name="Volff J.-N."/>
            <person name="Guigo R."/>
            <person name="Zody M.C."/>
            <person name="Mesirov J."/>
            <person name="Lindblad-Toh K."/>
            <person name="Birren B."/>
            <person name="Nusbaum C."/>
            <person name="Kahn D."/>
            <person name="Robinson-Rechavi M."/>
            <person name="Laudet V."/>
            <person name="Schachter V."/>
            <person name="Quetier F."/>
            <person name="Saurin W."/>
            <person name="Scarpelli C."/>
            <person name="Wincker P."/>
            <person name="Lander E.S."/>
            <person name="Weissenbach J."/>
            <person name="Roest Crollius H."/>
        </authorList>
    </citation>
    <scope>NUCLEOTIDE SEQUENCE [LARGE SCALE GENOMIC DNA]</scope>
</reference>
<proteinExistence type="predicted"/>
<accession>Q4S5L2</accession>
<dbReference type="AlphaFoldDB" id="Q4S5L2"/>
<gene>
    <name evidence="2" type="ORF">GSTENG00023680001</name>
</gene>
<evidence type="ECO:0000256" key="1">
    <source>
        <dbReference type="SAM" id="MobiDB-lite"/>
    </source>
</evidence>
<name>Q4S5L2_TETNG</name>
<comment type="caution">
    <text evidence="2">The sequence shown here is derived from an EMBL/GenBank/DDBJ whole genome shotgun (WGS) entry which is preliminary data.</text>
</comment>
<feature type="compositionally biased region" description="Polar residues" evidence="1">
    <location>
        <begin position="45"/>
        <end position="55"/>
    </location>
</feature>
<organism evidence="2">
    <name type="scientific">Tetraodon nigroviridis</name>
    <name type="common">Spotted green pufferfish</name>
    <name type="synonym">Chelonodon nigroviridis</name>
    <dbReference type="NCBI Taxonomy" id="99883"/>
    <lineage>
        <taxon>Eukaryota</taxon>
        <taxon>Metazoa</taxon>
        <taxon>Chordata</taxon>
        <taxon>Craniata</taxon>
        <taxon>Vertebrata</taxon>
        <taxon>Euteleostomi</taxon>
        <taxon>Actinopterygii</taxon>
        <taxon>Neopterygii</taxon>
        <taxon>Teleostei</taxon>
        <taxon>Neoteleostei</taxon>
        <taxon>Acanthomorphata</taxon>
        <taxon>Eupercaria</taxon>
        <taxon>Tetraodontiformes</taxon>
        <taxon>Tetradontoidea</taxon>
        <taxon>Tetraodontidae</taxon>
        <taxon>Tetraodon</taxon>
    </lineage>
</organism>
<protein>
    <submittedName>
        <fullName evidence="2">(spotted green pufferfish) hypothetical protein</fullName>
    </submittedName>
</protein>
<feature type="region of interest" description="Disordered" evidence="1">
    <location>
        <begin position="33"/>
        <end position="55"/>
    </location>
</feature>